<keyword evidence="4" id="KW-0804">Transcription</keyword>
<organism evidence="7 8">
    <name type="scientific">Sorangium cellulosum</name>
    <name type="common">Polyangium cellulosum</name>
    <dbReference type="NCBI Taxonomy" id="56"/>
    <lineage>
        <taxon>Bacteria</taxon>
        <taxon>Pseudomonadati</taxon>
        <taxon>Myxococcota</taxon>
        <taxon>Polyangia</taxon>
        <taxon>Polyangiales</taxon>
        <taxon>Polyangiaceae</taxon>
        <taxon>Sorangium</taxon>
    </lineage>
</organism>
<evidence type="ECO:0000256" key="4">
    <source>
        <dbReference type="ARBA" id="ARBA00023163"/>
    </source>
</evidence>
<evidence type="ECO:0000256" key="1">
    <source>
        <dbReference type="ARBA" id="ARBA00008478"/>
    </source>
</evidence>
<dbReference type="InterPro" id="IPR014864">
    <property type="entry name" value="TF_NikR_Ni-bd_C"/>
</dbReference>
<dbReference type="PANTHER" id="PTHR34719:SF2">
    <property type="entry name" value="NICKEL-RESPONSIVE REGULATOR"/>
    <property type="match status" value="1"/>
</dbReference>
<dbReference type="Gene3D" id="3.30.70.1150">
    <property type="entry name" value="ACT-like. Chain A, domain 2"/>
    <property type="match status" value="1"/>
</dbReference>
<keyword evidence="2" id="KW-0805">Transcription regulation</keyword>
<reference evidence="7 8" key="1">
    <citation type="submission" date="2014-02" db="EMBL/GenBank/DDBJ databases">
        <title>The small core and large imbalanced accessory genome model reveals a collaborative survival strategy of Sorangium cellulosum strains in nature.</title>
        <authorList>
            <person name="Han K."/>
            <person name="Peng R."/>
            <person name="Blom J."/>
            <person name="Li Y.-Z."/>
        </authorList>
    </citation>
    <scope>NUCLEOTIDE SEQUENCE [LARGE SCALE GENOMIC DNA]</scope>
    <source>
        <strain evidence="7 8">So0011-07</strain>
    </source>
</reference>
<dbReference type="InterPro" id="IPR013321">
    <property type="entry name" value="Arc_rbn_hlx_hlx"/>
</dbReference>
<keyword evidence="3" id="KW-0238">DNA-binding</keyword>
<dbReference type="EMBL" id="JEMB01001707">
    <property type="protein sequence ID" value="KYF85451.1"/>
    <property type="molecule type" value="Genomic_DNA"/>
</dbReference>
<dbReference type="Pfam" id="PF08753">
    <property type="entry name" value="NikR_C"/>
    <property type="match status" value="1"/>
</dbReference>
<feature type="domain" description="Ribbon-helix-helix protein CopG" evidence="5">
    <location>
        <begin position="5"/>
        <end position="45"/>
    </location>
</feature>
<dbReference type="InterPro" id="IPR050192">
    <property type="entry name" value="CopG/NikR_regulator"/>
</dbReference>
<dbReference type="Proteomes" id="UP000075635">
    <property type="component" value="Unassembled WGS sequence"/>
</dbReference>
<evidence type="ECO:0000313" key="7">
    <source>
        <dbReference type="EMBL" id="KYF85451.1"/>
    </source>
</evidence>
<evidence type="ECO:0000256" key="2">
    <source>
        <dbReference type="ARBA" id="ARBA00023015"/>
    </source>
</evidence>
<dbReference type="InterPro" id="IPR027271">
    <property type="entry name" value="Acetolactate_synth/TF_NikR_C"/>
</dbReference>
<proteinExistence type="inferred from homology"/>
<evidence type="ECO:0000259" key="5">
    <source>
        <dbReference type="Pfam" id="PF01402"/>
    </source>
</evidence>
<dbReference type="CDD" id="cd22231">
    <property type="entry name" value="RHH_NikR_HicB-like"/>
    <property type="match status" value="1"/>
</dbReference>
<evidence type="ECO:0000256" key="3">
    <source>
        <dbReference type="ARBA" id="ARBA00023125"/>
    </source>
</evidence>
<dbReference type="InterPro" id="IPR002145">
    <property type="entry name" value="CopG"/>
</dbReference>
<dbReference type="GO" id="GO:0006355">
    <property type="term" value="P:regulation of DNA-templated transcription"/>
    <property type="evidence" value="ECO:0007669"/>
    <property type="project" value="InterPro"/>
</dbReference>
<dbReference type="Pfam" id="PF01402">
    <property type="entry name" value="RHH_1"/>
    <property type="match status" value="1"/>
</dbReference>
<name>A0A150RZ67_SORCE</name>
<feature type="domain" description="Transcription factor NikR nickel binding C-terminal" evidence="6">
    <location>
        <begin position="55"/>
        <end position="118"/>
    </location>
</feature>
<sequence>MSDLVRFGVAMDRALLAEFDRRITAQGYENRSEALRDLVRADLTRAAWDEGAEVAATLTVVYAPEVRELVQRISALEEQHARSVISSLLVRLDEGRLLQVMALKGRGAALTELAGQLAGA</sequence>
<dbReference type="AlphaFoldDB" id="A0A150RZ67"/>
<dbReference type="PANTHER" id="PTHR34719">
    <property type="entry name" value="NICKEL-RESPONSIVE REGULATOR"/>
    <property type="match status" value="1"/>
</dbReference>
<evidence type="ECO:0000313" key="8">
    <source>
        <dbReference type="Proteomes" id="UP000075635"/>
    </source>
</evidence>
<protein>
    <submittedName>
        <fullName evidence="7">CopG family transcriptional regulator</fullName>
    </submittedName>
</protein>
<comment type="caution">
    <text evidence="7">The sequence shown here is derived from an EMBL/GenBank/DDBJ whole genome shotgun (WGS) entry which is preliminary data.</text>
</comment>
<gene>
    <name evidence="7" type="ORF">BE17_30405</name>
</gene>
<dbReference type="GO" id="GO:0003677">
    <property type="term" value="F:DNA binding"/>
    <property type="evidence" value="ECO:0007669"/>
    <property type="project" value="UniProtKB-KW"/>
</dbReference>
<dbReference type="NCBIfam" id="NF003381">
    <property type="entry name" value="PRK04460.1"/>
    <property type="match status" value="1"/>
</dbReference>
<dbReference type="InterPro" id="IPR045865">
    <property type="entry name" value="ACT-like_dom_sf"/>
</dbReference>
<evidence type="ECO:0000259" key="6">
    <source>
        <dbReference type="Pfam" id="PF08753"/>
    </source>
</evidence>
<accession>A0A150RZ67</accession>
<dbReference type="SUPFAM" id="SSF47598">
    <property type="entry name" value="Ribbon-helix-helix"/>
    <property type="match status" value="1"/>
</dbReference>
<feature type="non-terminal residue" evidence="7">
    <location>
        <position position="120"/>
    </location>
</feature>
<dbReference type="InterPro" id="IPR010985">
    <property type="entry name" value="Ribbon_hlx_hlx"/>
</dbReference>
<comment type="similarity">
    <text evidence="1">Belongs to the transcriptional regulatory CopG/NikR family.</text>
</comment>
<dbReference type="Gene3D" id="1.10.1220.10">
    <property type="entry name" value="Met repressor-like"/>
    <property type="match status" value="1"/>
</dbReference>
<dbReference type="SUPFAM" id="SSF55021">
    <property type="entry name" value="ACT-like"/>
    <property type="match status" value="1"/>
</dbReference>